<keyword evidence="1" id="KW-0732">Signal</keyword>
<proteinExistence type="predicted"/>
<name>A0A8S8XKE8_9PROT</name>
<sequence length="252" mass="27551">MRVLALLLAFAVTGAQAETVRFITCPIYRDADAGKKSGCWLADDRATGKRYDVSQAPSKPDWNREVLVEGTIAQGGKEICGGIVLEPVRTSILPGACTRQMLPAENFTGRKFVLPKRNISPLSVKRDPPPPPYAARSFHLFFDFGQAFVIYQYDDYLLDEAVHWIRAAKPRAITVTGYAATSPAIVSGRTIAEDAAIARVRAAKIGEALVRLGIDRKIVTVKWQRDAAPIDVPEADGLAEASRRRVDIAVAF</sequence>
<organism evidence="2 3">
    <name type="scientific">Roseiterribacter gracilis</name>
    <dbReference type="NCBI Taxonomy" id="2812848"/>
    <lineage>
        <taxon>Bacteria</taxon>
        <taxon>Pseudomonadati</taxon>
        <taxon>Pseudomonadota</taxon>
        <taxon>Alphaproteobacteria</taxon>
        <taxon>Rhodospirillales</taxon>
        <taxon>Roseiterribacteraceae</taxon>
        <taxon>Roseiterribacter</taxon>
    </lineage>
</organism>
<keyword evidence="3" id="KW-1185">Reference proteome</keyword>
<dbReference type="AlphaFoldDB" id="A0A8S8XKE8"/>
<reference evidence="2" key="1">
    <citation type="submission" date="2021-02" db="EMBL/GenBank/DDBJ databases">
        <title>Genome sequence of Rhodospirillales sp. strain TMPK1 isolated from soil.</title>
        <authorList>
            <person name="Nakai R."/>
            <person name="Kusada H."/>
            <person name="Tamaki H."/>
        </authorList>
    </citation>
    <scope>NUCLEOTIDE SEQUENCE</scope>
    <source>
        <strain evidence="2">TMPK1</strain>
    </source>
</reference>
<feature type="chain" id="PRO_5035807939" description="OmpA-like domain-containing protein" evidence="1">
    <location>
        <begin position="18"/>
        <end position="252"/>
    </location>
</feature>
<evidence type="ECO:0000313" key="3">
    <source>
        <dbReference type="Proteomes" id="UP000681075"/>
    </source>
</evidence>
<accession>A0A8S8XKE8</accession>
<gene>
    <name evidence="2" type="ORF">TMPK1_38430</name>
</gene>
<dbReference type="EMBL" id="BOPV01000001">
    <property type="protein sequence ID" value="GIL41606.1"/>
    <property type="molecule type" value="Genomic_DNA"/>
</dbReference>
<evidence type="ECO:0008006" key="4">
    <source>
        <dbReference type="Google" id="ProtNLM"/>
    </source>
</evidence>
<evidence type="ECO:0000313" key="2">
    <source>
        <dbReference type="EMBL" id="GIL41606.1"/>
    </source>
</evidence>
<dbReference type="InterPro" id="IPR036737">
    <property type="entry name" value="OmpA-like_sf"/>
</dbReference>
<comment type="caution">
    <text evidence="2">The sequence shown here is derived from an EMBL/GenBank/DDBJ whole genome shotgun (WGS) entry which is preliminary data.</text>
</comment>
<dbReference type="Gene3D" id="3.30.1330.60">
    <property type="entry name" value="OmpA-like domain"/>
    <property type="match status" value="1"/>
</dbReference>
<dbReference type="SUPFAM" id="SSF103088">
    <property type="entry name" value="OmpA-like"/>
    <property type="match status" value="1"/>
</dbReference>
<feature type="signal peptide" evidence="1">
    <location>
        <begin position="1"/>
        <end position="17"/>
    </location>
</feature>
<dbReference type="Proteomes" id="UP000681075">
    <property type="component" value="Unassembled WGS sequence"/>
</dbReference>
<evidence type="ECO:0000256" key="1">
    <source>
        <dbReference type="SAM" id="SignalP"/>
    </source>
</evidence>
<protein>
    <recommendedName>
        <fullName evidence="4">OmpA-like domain-containing protein</fullName>
    </recommendedName>
</protein>
<dbReference type="RefSeq" id="WP_420245161.1">
    <property type="nucleotide sequence ID" value="NZ_BOPV01000001.1"/>
</dbReference>